<dbReference type="Gene3D" id="3.90.180.10">
    <property type="entry name" value="Medium-chain alcohol dehydrogenases, catalytic domain"/>
    <property type="match status" value="1"/>
</dbReference>
<evidence type="ECO:0000256" key="3">
    <source>
        <dbReference type="ARBA" id="ARBA00022723"/>
    </source>
</evidence>
<comment type="cofactor">
    <cofactor evidence="1">
        <name>Zn(2+)</name>
        <dbReference type="ChEBI" id="CHEBI:29105"/>
    </cofactor>
</comment>
<protein>
    <submittedName>
        <fullName evidence="7">L-iditol 2-dehydrogenase</fullName>
        <ecNumber evidence="7">1.1.1.14</ecNumber>
    </submittedName>
</protein>
<dbReference type="EC" id="1.1.1.14" evidence="7"/>
<evidence type="ECO:0000256" key="4">
    <source>
        <dbReference type="ARBA" id="ARBA00022833"/>
    </source>
</evidence>
<dbReference type="InterPro" id="IPR013154">
    <property type="entry name" value="ADH-like_N"/>
</dbReference>
<dbReference type="InterPro" id="IPR011032">
    <property type="entry name" value="GroES-like_sf"/>
</dbReference>
<dbReference type="Gene3D" id="3.40.50.720">
    <property type="entry name" value="NAD(P)-binding Rossmann-like Domain"/>
    <property type="match status" value="1"/>
</dbReference>
<dbReference type="Pfam" id="PF00107">
    <property type="entry name" value="ADH_zinc_N"/>
    <property type="match status" value="1"/>
</dbReference>
<dbReference type="Pfam" id="PF08240">
    <property type="entry name" value="ADH_N"/>
    <property type="match status" value="1"/>
</dbReference>
<dbReference type="InterPro" id="IPR036291">
    <property type="entry name" value="NAD(P)-bd_dom_sf"/>
</dbReference>
<dbReference type="SMART" id="SM00829">
    <property type="entry name" value="PKS_ER"/>
    <property type="match status" value="1"/>
</dbReference>
<gene>
    <name evidence="7" type="ORF">FHX42_001670</name>
</gene>
<dbReference type="InterPro" id="IPR020843">
    <property type="entry name" value="ER"/>
</dbReference>
<dbReference type="GO" id="GO:0046872">
    <property type="term" value="F:metal ion binding"/>
    <property type="evidence" value="ECO:0007669"/>
    <property type="project" value="UniProtKB-KW"/>
</dbReference>
<dbReference type="EMBL" id="JACGWZ010000002">
    <property type="protein sequence ID" value="MBA8824323.1"/>
    <property type="molecule type" value="Genomic_DNA"/>
</dbReference>
<evidence type="ECO:0000256" key="5">
    <source>
        <dbReference type="ARBA" id="ARBA00023002"/>
    </source>
</evidence>
<evidence type="ECO:0000313" key="7">
    <source>
        <dbReference type="EMBL" id="MBA8824323.1"/>
    </source>
</evidence>
<keyword evidence="4" id="KW-0862">Zinc</keyword>
<dbReference type="PANTHER" id="PTHR43161:SF9">
    <property type="entry name" value="SORBITOL DEHYDROGENASE"/>
    <property type="match status" value="1"/>
</dbReference>
<dbReference type="SUPFAM" id="SSF51735">
    <property type="entry name" value="NAD(P)-binding Rossmann-fold domains"/>
    <property type="match status" value="1"/>
</dbReference>
<reference evidence="7 8" key="1">
    <citation type="submission" date="2020-07" db="EMBL/GenBank/DDBJ databases">
        <title>Sequencing the genomes of 1000 actinobacteria strains.</title>
        <authorList>
            <person name="Klenk H.-P."/>
        </authorList>
    </citation>
    <scope>NUCLEOTIDE SEQUENCE [LARGE SCALE GENOMIC DNA]</scope>
    <source>
        <strain evidence="7 8">DSM 45975</strain>
    </source>
</reference>
<dbReference type="Proteomes" id="UP000569329">
    <property type="component" value="Unassembled WGS sequence"/>
</dbReference>
<accession>A0A839DTF2</accession>
<dbReference type="InterPro" id="IPR013149">
    <property type="entry name" value="ADH-like_C"/>
</dbReference>
<dbReference type="PANTHER" id="PTHR43161">
    <property type="entry name" value="SORBITOL DEHYDROGENASE"/>
    <property type="match status" value="1"/>
</dbReference>
<dbReference type="AlphaFoldDB" id="A0A839DTF2"/>
<keyword evidence="3" id="KW-0479">Metal-binding</keyword>
<comment type="similarity">
    <text evidence="2">Belongs to the zinc-containing alcohol dehydrogenase family.</text>
</comment>
<keyword evidence="8" id="KW-1185">Reference proteome</keyword>
<feature type="domain" description="Enoyl reductase (ER)" evidence="6">
    <location>
        <begin position="12"/>
        <end position="333"/>
    </location>
</feature>
<evidence type="ECO:0000256" key="1">
    <source>
        <dbReference type="ARBA" id="ARBA00001947"/>
    </source>
</evidence>
<name>A0A839DTF2_9PSEU</name>
<organism evidence="7 8">
    <name type="scientific">Halosaccharopolyspora lacisalsi</name>
    <dbReference type="NCBI Taxonomy" id="1000566"/>
    <lineage>
        <taxon>Bacteria</taxon>
        <taxon>Bacillati</taxon>
        <taxon>Actinomycetota</taxon>
        <taxon>Actinomycetes</taxon>
        <taxon>Pseudonocardiales</taxon>
        <taxon>Pseudonocardiaceae</taxon>
        <taxon>Halosaccharopolyspora</taxon>
    </lineage>
</organism>
<sequence length="341" mass="35121">MTERTHAAVLHGAEDLRLQERDVPSPGAGEARVAVEAVGLCGSDLHYYLDGRNGTNALGEPAVLGHEIGGTVDETGPGTPDELVGHRVVVEPAVPCRTCPACVAGRYNLCPHGTCLGSPPVDGGLTGYVTVPITHLHPTPAGLDPAAVPVLEPLAVAVHALRRARFAPGQSVLVTGAGPVGLLVAQVARAWGAREVAISDVDPGRLRAARDLSIDRVLLAEELDGLRVDRSLECSGSPGGLAGALAATTPGGRVVLVGTMPAEDSATALSLVQRHEVDLVGTFRYAASFPVAVDLVTRGALEVSSLVTDRFPLRRARDAFVRAASGQGLKTVVDLTATDTA</sequence>
<dbReference type="GO" id="GO:0003939">
    <property type="term" value="F:L-iditol 2-dehydrogenase (NAD+) activity"/>
    <property type="evidence" value="ECO:0007669"/>
    <property type="project" value="UniProtKB-EC"/>
</dbReference>
<dbReference type="SUPFAM" id="SSF50129">
    <property type="entry name" value="GroES-like"/>
    <property type="match status" value="1"/>
</dbReference>
<keyword evidence="5 7" id="KW-0560">Oxidoreductase</keyword>
<comment type="caution">
    <text evidence="7">The sequence shown here is derived from an EMBL/GenBank/DDBJ whole genome shotgun (WGS) entry which is preliminary data.</text>
</comment>
<evidence type="ECO:0000259" key="6">
    <source>
        <dbReference type="SMART" id="SM00829"/>
    </source>
</evidence>
<evidence type="ECO:0000313" key="8">
    <source>
        <dbReference type="Proteomes" id="UP000569329"/>
    </source>
</evidence>
<dbReference type="RefSeq" id="WP_182543629.1">
    <property type="nucleotide sequence ID" value="NZ_JACGWZ010000002.1"/>
</dbReference>
<proteinExistence type="inferred from homology"/>
<evidence type="ECO:0000256" key="2">
    <source>
        <dbReference type="ARBA" id="ARBA00008072"/>
    </source>
</evidence>